<evidence type="ECO:0000313" key="3">
    <source>
        <dbReference type="Proteomes" id="UP000199159"/>
    </source>
</evidence>
<feature type="compositionally biased region" description="Basic and acidic residues" evidence="1">
    <location>
        <begin position="34"/>
        <end position="43"/>
    </location>
</feature>
<feature type="region of interest" description="Disordered" evidence="1">
    <location>
        <begin position="16"/>
        <end position="43"/>
    </location>
</feature>
<dbReference type="EMBL" id="FNJU01000010">
    <property type="protein sequence ID" value="SDP87996.1"/>
    <property type="molecule type" value="Genomic_DNA"/>
</dbReference>
<accession>A0A1H0WCF4</accession>
<proteinExistence type="predicted"/>
<sequence length="43" mass="4963">MINENYDALLRASKDHETTYLGDHTSKNQTKLGKQNEKGKKQK</sequence>
<gene>
    <name evidence="2" type="ORF">SAMN05216565_11060</name>
</gene>
<dbReference type="AlphaFoldDB" id="A0A1H0WCF4"/>
<evidence type="ECO:0000256" key="1">
    <source>
        <dbReference type="SAM" id="MobiDB-lite"/>
    </source>
</evidence>
<protein>
    <submittedName>
        <fullName evidence="2">Uncharacterized protein</fullName>
    </submittedName>
</protein>
<dbReference type="Proteomes" id="UP000199159">
    <property type="component" value="Unassembled WGS sequence"/>
</dbReference>
<organism evidence="2 3">
    <name type="scientific">Litchfieldia salsa</name>
    <dbReference type="NCBI Taxonomy" id="930152"/>
    <lineage>
        <taxon>Bacteria</taxon>
        <taxon>Bacillati</taxon>
        <taxon>Bacillota</taxon>
        <taxon>Bacilli</taxon>
        <taxon>Bacillales</taxon>
        <taxon>Bacillaceae</taxon>
        <taxon>Litchfieldia</taxon>
    </lineage>
</organism>
<keyword evidence="3" id="KW-1185">Reference proteome</keyword>
<reference evidence="3" key="1">
    <citation type="submission" date="2016-10" db="EMBL/GenBank/DDBJ databases">
        <authorList>
            <person name="Varghese N."/>
            <person name="Submissions S."/>
        </authorList>
    </citation>
    <scope>NUCLEOTIDE SEQUENCE [LARGE SCALE GENOMIC DNA]</scope>
    <source>
        <strain evidence="3">IBRC-M10078</strain>
    </source>
</reference>
<name>A0A1H0WCF4_9BACI</name>
<dbReference type="RefSeq" id="WP_274380247.1">
    <property type="nucleotide sequence ID" value="NZ_FNJU01000010.1"/>
</dbReference>
<evidence type="ECO:0000313" key="2">
    <source>
        <dbReference type="EMBL" id="SDP87996.1"/>
    </source>
</evidence>